<protein>
    <submittedName>
        <fullName evidence="5">Integrase/recombinase XerD</fullName>
    </submittedName>
</protein>
<dbReference type="GO" id="GO:0003677">
    <property type="term" value="F:DNA binding"/>
    <property type="evidence" value="ECO:0007669"/>
    <property type="project" value="UniProtKB-KW"/>
</dbReference>
<proteinExistence type="inferred from homology"/>
<evidence type="ECO:0000259" key="4">
    <source>
        <dbReference type="PROSITE" id="PS51898"/>
    </source>
</evidence>
<dbReference type="PANTHER" id="PTHR30349">
    <property type="entry name" value="PHAGE INTEGRASE-RELATED"/>
    <property type="match status" value="1"/>
</dbReference>
<name>A0A3F3A667_CLOB6</name>
<dbReference type="InterPro" id="IPR013762">
    <property type="entry name" value="Integrase-like_cat_sf"/>
</dbReference>
<keyword evidence="5" id="KW-0614">Plasmid</keyword>
<dbReference type="GO" id="GO:0006310">
    <property type="term" value="P:DNA recombination"/>
    <property type="evidence" value="ECO:0007669"/>
    <property type="project" value="UniProtKB-KW"/>
</dbReference>
<sequence>MKAKSINRKLTSINQLFKSININYGVKCKRMKEQKQTFLDDVLTRDEIEKMLNKCGTNIRDKAIIMTLYKTGLRVSELLQLRIRDIRKKSIEIEGKGGKYRYIIVPKELKEIWLQYLKVRKPVETDKLFVGTNGEMHRHNINRIIKKYAVQARITKGKAHPHALRHSFCKALAIQNVGIEVIADLAGHEDLNTTRIYTRQTQKELREKIELI</sequence>
<gene>
    <name evidence="5" type="ordered locus">CLJ_A0006</name>
</gene>
<reference evidence="6" key="2">
    <citation type="submission" date="2008-05" db="EMBL/GenBank/DDBJ databases">
        <title>Genome sequence of Clostridium botulinum Ba4 strain 657 plasmid pCLJ2.</title>
        <authorList>
            <person name="Shrivastava S."/>
            <person name="Brown J.L."/>
            <person name="Bruce D."/>
            <person name="Detter C."/>
            <person name="Munk C."/>
            <person name="Smith L.A."/>
            <person name="Smith T.J."/>
            <person name="Sutton G."/>
            <person name="Brettin T.S."/>
        </authorList>
    </citation>
    <scope>NUCLEOTIDE SEQUENCE [LARGE SCALE GENOMIC DNA]</scope>
    <source>
        <strain evidence="6">657 / Type Ba4</strain>
        <plasmid evidence="6">pCLJ2</plasmid>
    </source>
</reference>
<reference evidence="5 6" key="1">
    <citation type="journal article" date="2007" name="PLoS ONE">
        <title>Analysis of the neurotoxin complex genes in Clostridium botulinum A1-A4 and B1 strains: BoNT/A3, /Ba4 and /B1 clusters are located within plasmids.</title>
        <authorList>
            <person name="Smith T.J."/>
            <person name="Hill K.K."/>
            <person name="Foley B.T."/>
            <person name="Detter J.C."/>
            <person name="Munk A.C."/>
            <person name="Bruce D.C."/>
            <person name="Doggett N.A."/>
            <person name="Smith L.A."/>
            <person name="Marks J.D."/>
            <person name="Xie G."/>
            <person name="Brettin T.S."/>
        </authorList>
    </citation>
    <scope>NUCLEOTIDE SEQUENCE [LARGE SCALE GENOMIC DNA]</scope>
    <source>
        <strain evidence="6">657 / Type Ba4</strain>
    </source>
</reference>
<dbReference type="InterPro" id="IPR002104">
    <property type="entry name" value="Integrase_catalytic"/>
</dbReference>
<dbReference type="InterPro" id="IPR050090">
    <property type="entry name" value="Tyrosine_recombinase_XerCD"/>
</dbReference>
<feature type="domain" description="Tyr recombinase" evidence="4">
    <location>
        <begin position="38"/>
        <end position="210"/>
    </location>
</feature>
<evidence type="ECO:0000256" key="1">
    <source>
        <dbReference type="ARBA" id="ARBA00008857"/>
    </source>
</evidence>
<keyword evidence="3" id="KW-0233">DNA recombination</keyword>
<dbReference type="GO" id="GO:0015074">
    <property type="term" value="P:DNA integration"/>
    <property type="evidence" value="ECO:0007669"/>
    <property type="project" value="InterPro"/>
</dbReference>
<keyword evidence="2" id="KW-0238">DNA-binding</keyword>
<dbReference type="SUPFAM" id="SSF56349">
    <property type="entry name" value="DNA breaking-rejoining enzymes"/>
    <property type="match status" value="1"/>
</dbReference>
<organism evidence="5 6">
    <name type="scientific">Clostridium botulinum (strain 657 / Type Ba4)</name>
    <dbReference type="NCBI Taxonomy" id="515621"/>
    <lineage>
        <taxon>Bacteria</taxon>
        <taxon>Bacillati</taxon>
        <taxon>Bacillota</taxon>
        <taxon>Clostridia</taxon>
        <taxon>Eubacteriales</taxon>
        <taxon>Clostridiaceae</taxon>
        <taxon>Clostridium</taxon>
    </lineage>
</organism>
<comment type="similarity">
    <text evidence="1">Belongs to the 'phage' integrase family.</text>
</comment>
<evidence type="ECO:0000313" key="5">
    <source>
        <dbReference type="EMBL" id="ACQ51441.1"/>
    </source>
</evidence>
<dbReference type="Pfam" id="PF00589">
    <property type="entry name" value="Phage_integrase"/>
    <property type="match status" value="1"/>
</dbReference>
<dbReference type="PROSITE" id="PS51898">
    <property type="entry name" value="TYR_RECOMBINASE"/>
    <property type="match status" value="1"/>
</dbReference>
<dbReference type="AlphaFoldDB" id="A0A3F3A667"/>
<dbReference type="KEGG" id="cbi:CLJ_A0006"/>
<dbReference type="Proteomes" id="UP000002333">
    <property type="component" value="Plasmid pCLJ2"/>
</dbReference>
<geneLocation type="plasmid" evidence="5 6">
    <name>pCLJ2</name>
</geneLocation>
<accession>A0A3F3A667</accession>
<evidence type="ECO:0000256" key="3">
    <source>
        <dbReference type="ARBA" id="ARBA00023172"/>
    </source>
</evidence>
<evidence type="ECO:0000256" key="2">
    <source>
        <dbReference type="ARBA" id="ARBA00023125"/>
    </source>
</evidence>
<evidence type="ECO:0000313" key="6">
    <source>
        <dbReference type="Proteomes" id="UP000002333"/>
    </source>
</evidence>
<dbReference type="PANTHER" id="PTHR30349:SF41">
    <property type="entry name" value="INTEGRASE_RECOMBINASE PROTEIN MJ0367-RELATED"/>
    <property type="match status" value="1"/>
</dbReference>
<dbReference type="Gene3D" id="1.10.443.10">
    <property type="entry name" value="Intergrase catalytic core"/>
    <property type="match status" value="1"/>
</dbReference>
<dbReference type="InterPro" id="IPR011010">
    <property type="entry name" value="DNA_brk_join_enz"/>
</dbReference>
<dbReference type="EMBL" id="CP001082">
    <property type="protein sequence ID" value="ACQ51441.1"/>
    <property type="molecule type" value="Genomic_DNA"/>
</dbReference>